<reference evidence="4 5" key="1">
    <citation type="submission" date="2016-06" db="EMBL/GenBank/DDBJ databases">
        <authorList>
            <person name="Kjaerup R.B."/>
            <person name="Dalgaard T.S."/>
            <person name="Juul-Madsen H.R."/>
        </authorList>
    </citation>
    <scope>NUCLEOTIDE SEQUENCE [LARGE SCALE GENOMIC DNA]</scope>
</reference>
<feature type="compositionally biased region" description="Pro residues" evidence="2">
    <location>
        <begin position="629"/>
        <end position="647"/>
    </location>
</feature>
<dbReference type="InterPro" id="IPR001394">
    <property type="entry name" value="Peptidase_C19_UCH"/>
</dbReference>
<dbReference type="PANTHER" id="PTHR21646:SF23">
    <property type="entry name" value="UBIQUITIN CARBOXYL-TERMINAL HYDROLASE USP2"/>
    <property type="match status" value="1"/>
</dbReference>
<feature type="compositionally biased region" description="Low complexity" evidence="2">
    <location>
        <begin position="1"/>
        <end position="21"/>
    </location>
</feature>
<evidence type="ECO:0000313" key="5">
    <source>
        <dbReference type="Proteomes" id="UP000215127"/>
    </source>
</evidence>
<dbReference type="InterPro" id="IPR038765">
    <property type="entry name" value="Papain-like_cys_pep_sf"/>
</dbReference>
<proteinExistence type="inferred from homology"/>
<dbReference type="EMBL" id="LT853695">
    <property type="protein sequence ID" value="SMQ49855.1"/>
    <property type="molecule type" value="Genomic_DNA"/>
</dbReference>
<name>A0A1X7RR18_ZYMT9</name>
<feature type="compositionally biased region" description="Polar residues" evidence="2">
    <location>
        <begin position="288"/>
        <end position="299"/>
    </location>
</feature>
<feature type="domain" description="USP" evidence="3">
    <location>
        <begin position="692"/>
        <end position="1064"/>
    </location>
</feature>
<feature type="region of interest" description="Disordered" evidence="2">
    <location>
        <begin position="514"/>
        <end position="673"/>
    </location>
</feature>
<feature type="compositionally biased region" description="Polar residues" evidence="2">
    <location>
        <begin position="150"/>
        <end position="166"/>
    </location>
</feature>
<dbReference type="PANTHER" id="PTHR21646">
    <property type="entry name" value="UBIQUITIN CARBOXYL-TERMINAL HYDROLASE"/>
    <property type="match status" value="1"/>
</dbReference>
<dbReference type="InterPro" id="IPR018200">
    <property type="entry name" value="USP_CS"/>
</dbReference>
<feature type="compositionally biased region" description="Polar residues" evidence="2">
    <location>
        <begin position="216"/>
        <end position="230"/>
    </location>
</feature>
<dbReference type="Gene3D" id="3.40.250.10">
    <property type="entry name" value="Rhodanese-like domain"/>
    <property type="match status" value="1"/>
</dbReference>
<evidence type="ECO:0000313" key="4">
    <source>
        <dbReference type="EMBL" id="SMQ49855.1"/>
    </source>
</evidence>
<accession>A0A1X7RR18</accession>
<dbReference type="Gene3D" id="3.90.70.10">
    <property type="entry name" value="Cysteine proteinases"/>
    <property type="match status" value="1"/>
</dbReference>
<feature type="compositionally biased region" description="Basic and acidic residues" evidence="2">
    <location>
        <begin position="548"/>
        <end position="561"/>
    </location>
</feature>
<feature type="region of interest" description="Disordered" evidence="2">
    <location>
        <begin position="145"/>
        <end position="195"/>
    </location>
</feature>
<feature type="compositionally biased region" description="Polar residues" evidence="2">
    <location>
        <begin position="660"/>
        <end position="673"/>
    </location>
</feature>
<evidence type="ECO:0000256" key="1">
    <source>
        <dbReference type="ARBA" id="ARBA00009085"/>
    </source>
</evidence>
<evidence type="ECO:0000259" key="3">
    <source>
        <dbReference type="PROSITE" id="PS50235"/>
    </source>
</evidence>
<dbReference type="Gene3D" id="1.20.58.80">
    <property type="entry name" value="Phosphotransferase system, lactose/cellobiose-type IIA subunit"/>
    <property type="match status" value="1"/>
</dbReference>
<dbReference type="SUPFAM" id="SSF52821">
    <property type="entry name" value="Rhodanese/Cell cycle control phosphatase"/>
    <property type="match status" value="1"/>
</dbReference>
<evidence type="ECO:0000256" key="2">
    <source>
        <dbReference type="SAM" id="MobiDB-lite"/>
    </source>
</evidence>
<feature type="compositionally biased region" description="Low complexity" evidence="2">
    <location>
        <begin position="312"/>
        <end position="328"/>
    </location>
</feature>
<dbReference type="Proteomes" id="UP000215127">
    <property type="component" value="Chromosome 4"/>
</dbReference>
<feature type="compositionally biased region" description="Polar residues" evidence="2">
    <location>
        <begin position="329"/>
        <end position="350"/>
    </location>
</feature>
<dbReference type="AlphaFoldDB" id="A0A1X7RR18"/>
<dbReference type="InterPro" id="IPR036873">
    <property type="entry name" value="Rhodanese-like_dom_sf"/>
</dbReference>
<dbReference type="InterPro" id="IPR028889">
    <property type="entry name" value="USP"/>
</dbReference>
<feature type="compositionally biased region" description="Acidic residues" evidence="2">
    <location>
        <begin position="570"/>
        <end position="583"/>
    </location>
</feature>
<dbReference type="PROSITE" id="PS50235">
    <property type="entry name" value="USP_3"/>
    <property type="match status" value="1"/>
</dbReference>
<feature type="compositionally biased region" description="Polar residues" evidence="2">
    <location>
        <begin position="184"/>
        <end position="195"/>
    </location>
</feature>
<protein>
    <recommendedName>
        <fullName evidence="3">USP domain-containing protein</fullName>
    </recommendedName>
</protein>
<keyword evidence="5" id="KW-1185">Reference proteome</keyword>
<dbReference type="SUPFAM" id="SSF54001">
    <property type="entry name" value="Cysteine proteinases"/>
    <property type="match status" value="1"/>
</dbReference>
<dbReference type="PROSITE" id="PS00972">
    <property type="entry name" value="USP_1"/>
    <property type="match status" value="1"/>
</dbReference>
<dbReference type="CDD" id="cd02674">
    <property type="entry name" value="Peptidase_C19R"/>
    <property type="match status" value="1"/>
</dbReference>
<dbReference type="Pfam" id="PF00443">
    <property type="entry name" value="UCH"/>
    <property type="match status" value="1"/>
</dbReference>
<dbReference type="STRING" id="1276538.A0A1X7RR18"/>
<gene>
    <name evidence="4" type="ORF">ZT3D7_G5006</name>
</gene>
<dbReference type="InterPro" id="IPR050185">
    <property type="entry name" value="Ub_carboxyl-term_hydrolase"/>
</dbReference>
<comment type="similarity">
    <text evidence="1">Belongs to the peptidase C19 family.</text>
</comment>
<feature type="region of interest" description="Disordered" evidence="2">
    <location>
        <begin position="1"/>
        <end position="32"/>
    </location>
</feature>
<dbReference type="GO" id="GO:0004843">
    <property type="term" value="F:cysteine-type deubiquitinase activity"/>
    <property type="evidence" value="ECO:0007669"/>
    <property type="project" value="InterPro"/>
</dbReference>
<feature type="region of interest" description="Disordered" evidence="2">
    <location>
        <begin position="208"/>
        <end position="358"/>
    </location>
</feature>
<organism evidence="4 5">
    <name type="scientific">Zymoseptoria tritici (strain ST99CH_3D7)</name>
    <dbReference type="NCBI Taxonomy" id="1276538"/>
    <lineage>
        <taxon>Eukaryota</taxon>
        <taxon>Fungi</taxon>
        <taxon>Dikarya</taxon>
        <taxon>Ascomycota</taxon>
        <taxon>Pezizomycotina</taxon>
        <taxon>Dothideomycetes</taxon>
        <taxon>Dothideomycetidae</taxon>
        <taxon>Mycosphaerellales</taxon>
        <taxon>Mycosphaerellaceae</taxon>
        <taxon>Zymoseptoria</taxon>
    </lineage>
</organism>
<dbReference type="GO" id="GO:0016579">
    <property type="term" value="P:protein deubiquitination"/>
    <property type="evidence" value="ECO:0007669"/>
    <property type="project" value="InterPro"/>
</dbReference>
<sequence>MSAAGPLPSPSSASNPQNGASRSHPTNGGERVFAHVKDLQEDALTDFSPSQSIGQLLDRAERALKQAKSSIDFRRPDHAFTEYLRAYEITVEVIPRHRDYIHFMHDQHGEQKLQVLQRRISAMADQFQSIKKIIINNNSRFGVLPRGQHNRSASENGLTPSGSQKVKPSVSPKPEALHARAASSLGQVTKSSFTGPNEALADRFAKLRGLGPDNNRPGSRNSISSLQNQPLPSPLAGQYVGKPDLLFSSRLYGPRGMPENGNGPSRPTKLPLDTDLALSMPKPPSPTYSPARNMQTTGNIAPPRHSARSLAGSGSRKSSLGPLSSASSVAPNSTVDYFGSSQTNGNSSPSLARKNSVHMPKDTEISAQMLYDYLPRFEVLLIDFRPREDFDQGHIYTRNVICIEPLTVRQGMSAEELSEGLILSPEEEVDLFNRRDSFDVVVYYDADTRSDDFLARPRTDREQRLKWLHEALDEFNQDRPLQRRPSLLIGGIEAWADLLGNQALVASNTKARTGPARSLVRRPAARDGPMKVQKRRLRDYNPLDPEEERTWRARAKSESVKENPVLATDGGEDEEDVVQDEDGASLPKYPTIEDFNSRFPDAGTLGQQYYNGRPARPPPEAPNNVPRYPSAPPPSQFPPAPARPAPAAPRMSYTGVSDRAVSQNTPAPRTSSQLVPYISPKYLSANLRIPKTGLKNFGSTCYMNATLQALSATIPLTILVMDDGYKNMVQKENWKGSRGLLPEMYSNVVRELWRGNVDFIKPTTFFNFCGRLNSTFKDPSQQEDTQEFFSFVVDCLHEDFNAHWAKPPLRELTPAEEATRERMPRLLVAKTEWDRYTHRENSFLTSIFYGQQSSRVRCTVCNATSTQYDPWALLQVEIPEAREAQLQDCLRNHFGDELLDADNQWTCTNCKVPRRATKKLTITRAPPFLVIGLKRFKTHPRTGEQRKIHTNVRFPLEGLDMGEFILPPPSLQEAEIIVSQHGGREALKTDPALTPPYIYDAYAVVRHQGDTTRSGHYTAAVRDRARGCWRFFNDTVSNDFRPEGLGRDKALDNEGAYLVFWQRRGLGGTGGGGEKM</sequence>